<dbReference type="NCBIfam" id="NF033592">
    <property type="entry name" value="transpos_IS4_1"/>
    <property type="match status" value="1"/>
</dbReference>
<evidence type="ECO:0000313" key="1">
    <source>
        <dbReference type="EMBL" id="TWU51676.1"/>
    </source>
</evidence>
<proteinExistence type="predicted"/>
<evidence type="ECO:0000313" key="2">
    <source>
        <dbReference type="Proteomes" id="UP000317977"/>
    </source>
</evidence>
<organism evidence="1 2">
    <name type="scientific">Rubripirellula reticaptiva</name>
    <dbReference type="NCBI Taxonomy" id="2528013"/>
    <lineage>
        <taxon>Bacteria</taxon>
        <taxon>Pseudomonadati</taxon>
        <taxon>Planctomycetota</taxon>
        <taxon>Planctomycetia</taxon>
        <taxon>Pirellulales</taxon>
        <taxon>Pirellulaceae</taxon>
        <taxon>Rubripirellula</taxon>
    </lineage>
</organism>
<keyword evidence="2" id="KW-1185">Reference proteome</keyword>
<sequence length="276" mass="31195">MRYSSDRSFRRQFEFLRRQFLQEGELPFADVLSRDTAQQALDTIEVAWNERIYTPLVTLRIFLGQVISADHSCRAAVARFVAHRISRGESACSSHTGAYCQARKRLPEKFSAQVARGVGAALDEKAKSDWLWKNRKVFMFDGTTISMPDTPSNQQAYPQSNKQKPGIGFPLARIGAIFSLSCGAILDLAVSGYSGKGQGEVSLFRQLWDLFGPGDVVLTDALMCNWRNLCSLQQRQVDMVTRLNKALRKADFRRGKRLGKNDHLVRWGKPSMRDID</sequence>
<accession>A0A5C6EVL5</accession>
<gene>
    <name evidence="1" type="ORF">Poly59_32710</name>
</gene>
<comment type="caution">
    <text evidence="1">The sequence shown here is derived from an EMBL/GenBank/DDBJ whole genome shotgun (WGS) entry which is preliminary data.</text>
</comment>
<reference evidence="1 2" key="1">
    <citation type="submission" date="2019-02" db="EMBL/GenBank/DDBJ databases">
        <title>Deep-cultivation of Planctomycetes and their phenomic and genomic characterization uncovers novel biology.</title>
        <authorList>
            <person name="Wiegand S."/>
            <person name="Jogler M."/>
            <person name="Boedeker C."/>
            <person name="Pinto D."/>
            <person name="Vollmers J."/>
            <person name="Rivas-Marin E."/>
            <person name="Kohn T."/>
            <person name="Peeters S.H."/>
            <person name="Heuer A."/>
            <person name="Rast P."/>
            <person name="Oberbeckmann S."/>
            <person name="Bunk B."/>
            <person name="Jeske O."/>
            <person name="Meyerdierks A."/>
            <person name="Storesund J.E."/>
            <person name="Kallscheuer N."/>
            <person name="Luecker S."/>
            <person name="Lage O.M."/>
            <person name="Pohl T."/>
            <person name="Merkel B.J."/>
            <person name="Hornburger P."/>
            <person name="Mueller R.-W."/>
            <person name="Bruemmer F."/>
            <person name="Labrenz M."/>
            <person name="Spormann A.M."/>
            <person name="Op Den Camp H."/>
            <person name="Overmann J."/>
            <person name="Amann R."/>
            <person name="Jetten M.S.M."/>
            <person name="Mascher T."/>
            <person name="Medema M.H."/>
            <person name="Devos D.P."/>
            <person name="Kaster A.-K."/>
            <person name="Ovreas L."/>
            <person name="Rohde M."/>
            <person name="Galperin M.Y."/>
            <person name="Jogler C."/>
        </authorList>
    </citation>
    <scope>NUCLEOTIDE SEQUENCE [LARGE SCALE GENOMIC DNA]</scope>
    <source>
        <strain evidence="1 2">Poly59</strain>
    </source>
</reference>
<dbReference type="Proteomes" id="UP000317977">
    <property type="component" value="Unassembled WGS sequence"/>
</dbReference>
<dbReference type="InterPro" id="IPR047952">
    <property type="entry name" value="Transpos_IS4"/>
</dbReference>
<dbReference type="EMBL" id="SJPX01000003">
    <property type="protein sequence ID" value="TWU51676.1"/>
    <property type="molecule type" value="Genomic_DNA"/>
</dbReference>
<name>A0A5C6EVL5_9BACT</name>
<protein>
    <recommendedName>
        <fullName evidence="3">Transposase IS4-like domain-containing protein</fullName>
    </recommendedName>
</protein>
<evidence type="ECO:0008006" key="3">
    <source>
        <dbReference type="Google" id="ProtNLM"/>
    </source>
</evidence>
<dbReference type="AlphaFoldDB" id="A0A5C6EVL5"/>